<gene>
    <name evidence="2" type="ORF">ZHAS_00005484</name>
</gene>
<keyword evidence="1" id="KW-0472">Membrane</keyword>
<proteinExistence type="predicted"/>
<evidence type="ECO:0000313" key="3">
    <source>
        <dbReference type="EnsemblMetazoa" id="ASIC005484-PA"/>
    </source>
</evidence>
<evidence type="ECO:0000313" key="2">
    <source>
        <dbReference type="EMBL" id="KFB38173.1"/>
    </source>
</evidence>
<dbReference type="EnsemblMetazoa" id="ASIC005484-RA">
    <property type="protein sequence ID" value="ASIC005484-PA"/>
    <property type="gene ID" value="ASIC005484"/>
</dbReference>
<keyword evidence="1" id="KW-0812">Transmembrane</keyword>
<evidence type="ECO:0000313" key="4">
    <source>
        <dbReference type="Proteomes" id="UP000030765"/>
    </source>
</evidence>
<name>A0A084VJM9_ANOSI</name>
<feature type="transmembrane region" description="Helical" evidence="1">
    <location>
        <begin position="261"/>
        <end position="288"/>
    </location>
</feature>
<reference evidence="2 4" key="1">
    <citation type="journal article" date="2014" name="BMC Genomics">
        <title>Genome sequence of Anopheles sinensis provides insight into genetics basis of mosquito competence for malaria parasites.</title>
        <authorList>
            <person name="Zhou D."/>
            <person name="Zhang D."/>
            <person name="Ding G."/>
            <person name="Shi L."/>
            <person name="Hou Q."/>
            <person name="Ye Y."/>
            <person name="Xu Y."/>
            <person name="Zhou H."/>
            <person name="Xiong C."/>
            <person name="Li S."/>
            <person name="Yu J."/>
            <person name="Hong S."/>
            <person name="Yu X."/>
            <person name="Zou P."/>
            <person name="Chen C."/>
            <person name="Chang X."/>
            <person name="Wang W."/>
            <person name="Lv Y."/>
            <person name="Sun Y."/>
            <person name="Ma L."/>
            <person name="Shen B."/>
            <person name="Zhu C."/>
        </authorList>
    </citation>
    <scope>NUCLEOTIDE SEQUENCE [LARGE SCALE GENOMIC DNA]</scope>
</reference>
<accession>A0A084VJM9</accession>
<sequence>MHRLQTTLASLFDVPEVGEDERSALIDFVGQLKASHLGKCGAIEFVHMEGVFWPARVLLQNFSQTPVYTGNELQNRGDSNIFCAIISTSLSDKRNFSKHLFSSNARLVYLLDVEDSVLLEESLALNILNSSVKKALYNSIAVTFNSSTFKAYYFDPFRQRITSLIVPSVTIYPTSKELDDLQGYALFSVFIPGESDSFVIRTMMEKLVDDRNGSLSKPMPFQVPTLLNFSSQIQWQFSFITVGPFEYATCFFVPRAGLVPIGYILVAPFDTGTWIGVLLATFLVVLLLKRFGQASRGSFASAAITLLQTLVPLAASC</sequence>
<organism evidence="2">
    <name type="scientific">Anopheles sinensis</name>
    <name type="common">Mosquito</name>
    <dbReference type="NCBI Taxonomy" id="74873"/>
    <lineage>
        <taxon>Eukaryota</taxon>
        <taxon>Metazoa</taxon>
        <taxon>Ecdysozoa</taxon>
        <taxon>Arthropoda</taxon>
        <taxon>Hexapoda</taxon>
        <taxon>Insecta</taxon>
        <taxon>Pterygota</taxon>
        <taxon>Neoptera</taxon>
        <taxon>Endopterygota</taxon>
        <taxon>Diptera</taxon>
        <taxon>Nematocera</taxon>
        <taxon>Culicoidea</taxon>
        <taxon>Culicidae</taxon>
        <taxon>Anophelinae</taxon>
        <taxon>Anopheles</taxon>
    </lineage>
</organism>
<evidence type="ECO:0000256" key="1">
    <source>
        <dbReference type="SAM" id="Phobius"/>
    </source>
</evidence>
<dbReference type="AlphaFoldDB" id="A0A084VJM9"/>
<dbReference type="Proteomes" id="UP000030765">
    <property type="component" value="Unassembled WGS sequence"/>
</dbReference>
<dbReference type="OrthoDB" id="8195814at2759"/>
<dbReference type="EMBL" id="KE524895">
    <property type="protein sequence ID" value="KFB38173.1"/>
    <property type="molecule type" value="Genomic_DNA"/>
</dbReference>
<keyword evidence="1" id="KW-1133">Transmembrane helix</keyword>
<reference evidence="3" key="2">
    <citation type="submission" date="2020-05" db="UniProtKB">
        <authorList>
            <consortium name="EnsemblMetazoa"/>
        </authorList>
    </citation>
    <scope>IDENTIFICATION</scope>
</reference>
<dbReference type="EMBL" id="ATLV01013795">
    <property type="status" value="NOT_ANNOTATED_CDS"/>
    <property type="molecule type" value="Genomic_DNA"/>
</dbReference>
<protein>
    <submittedName>
        <fullName evidence="2 3">Uncharacterized protein</fullName>
    </submittedName>
</protein>
<dbReference type="VEuPathDB" id="VectorBase:ASIC005484"/>
<keyword evidence="4" id="KW-1185">Reference proteome</keyword>